<dbReference type="RefSeq" id="WP_147890983.1">
    <property type="nucleotide sequence ID" value="NZ_VRTS01000002.1"/>
</dbReference>
<name>A0A5C8KZ08_9GAMM</name>
<evidence type="ECO:0000313" key="3">
    <source>
        <dbReference type="Proteomes" id="UP000321248"/>
    </source>
</evidence>
<dbReference type="InterPro" id="IPR013216">
    <property type="entry name" value="Methyltransf_11"/>
</dbReference>
<reference evidence="2 3" key="1">
    <citation type="submission" date="2019-08" db="EMBL/GenBank/DDBJ databases">
        <authorList>
            <person name="Karlyshev A.V."/>
        </authorList>
    </citation>
    <scope>NUCLEOTIDE SEQUENCE [LARGE SCALE GENOMIC DNA]</scope>
    <source>
        <strain evidence="2 3">Alg18-2.2</strain>
    </source>
</reference>
<dbReference type="Proteomes" id="UP000321248">
    <property type="component" value="Unassembled WGS sequence"/>
</dbReference>
<dbReference type="SUPFAM" id="SSF53335">
    <property type="entry name" value="S-adenosyl-L-methionine-dependent methyltransferases"/>
    <property type="match status" value="1"/>
</dbReference>
<gene>
    <name evidence="2" type="ORF">FU658_04555</name>
</gene>
<dbReference type="Pfam" id="PF08241">
    <property type="entry name" value="Methyltransf_11"/>
    <property type="match status" value="1"/>
</dbReference>
<dbReference type="EMBL" id="VRTS01000002">
    <property type="protein sequence ID" value="TXK65063.1"/>
    <property type="molecule type" value="Genomic_DNA"/>
</dbReference>
<evidence type="ECO:0000313" key="2">
    <source>
        <dbReference type="EMBL" id="TXK65063.1"/>
    </source>
</evidence>
<dbReference type="InterPro" id="IPR029063">
    <property type="entry name" value="SAM-dependent_MTases_sf"/>
</dbReference>
<accession>A0A5C8KZ08</accession>
<comment type="caution">
    <text evidence="2">The sequence shown here is derived from an EMBL/GenBank/DDBJ whole genome shotgun (WGS) entry which is preliminary data.</text>
</comment>
<dbReference type="CDD" id="cd02440">
    <property type="entry name" value="AdoMet_MTases"/>
    <property type="match status" value="1"/>
</dbReference>
<proteinExistence type="predicted"/>
<dbReference type="GO" id="GO:0008757">
    <property type="term" value="F:S-adenosylmethionine-dependent methyltransferase activity"/>
    <property type="evidence" value="ECO:0007669"/>
    <property type="project" value="InterPro"/>
</dbReference>
<dbReference type="OrthoDB" id="5974463at2"/>
<sequence length="335" mass="35792">MSGDAKHGEAGDAGIWERLWKTGALHSCAGAFRENYDGALAAFWTARFGALEDGAVVLDVGTGNGAIPLLAKDAARARGVAFRIHGADIADIDPVGSCPDGARRYEGIEFHPRAPLEKLPFADASVDLVCSQYAFEYARRDAALAEVVRVMGPRGQAGFVLHARASLVCSTALEQLEHCRFLLRESGLFAQARGLAQRLVAAGPDGPARLVADQDTERLRVALNASAGEVQRRMAATQTRDMLAKAMHIVSTVLAEAPRNPPEVTLPWFDRAVSGLADEERRLQALDAAALDEAGMVALREAFQAHGCRDCDIGVLHHERGPLMGWTLVVANGPA</sequence>
<protein>
    <submittedName>
        <fullName evidence="2">Class I SAM-dependent methyltransferase</fullName>
    </submittedName>
</protein>
<organism evidence="2 3">
    <name type="scientific">Alkalisalibacterium limincola</name>
    <dbReference type="NCBI Taxonomy" id="2699169"/>
    <lineage>
        <taxon>Bacteria</taxon>
        <taxon>Pseudomonadati</taxon>
        <taxon>Pseudomonadota</taxon>
        <taxon>Gammaproteobacteria</taxon>
        <taxon>Lysobacterales</taxon>
        <taxon>Lysobacteraceae</taxon>
        <taxon>Alkalisalibacterium</taxon>
    </lineage>
</organism>
<evidence type="ECO:0000259" key="1">
    <source>
        <dbReference type="Pfam" id="PF08241"/>
    </source>
</evidence>
<keyword evidence="3" id="KW-1185">Reference proteome</keyword>
<feature type="domain" description="Methyltransferase type 11" evidence="1">
    <location>
        <begin position="58"/>
        <end position="156"/>
    </location>
</feature>
<dbReference type="GO" id="GO:0032259">
    <property type="term" value="P:methylation"/>
    <property type="evidence" value="ECO:0007669"/>
    <property type="project" value="UniProtKB-KW"/>
</dbReference>
<keyword evidence="2" id="KW-0808">Transferase</keyword>
<keyword evidence="2" id="KW-0489">Methyltransferase</keyword>
<dbReference type="AlphaFoldDB" id="A0A5C8KZ08"/>
<dbReference type="Gene3D" id="3.40.50.150">
    <property type="entry name" value="Vaccinia Virus protein VP39"/>
    <property type="match status" value="1"/>
</dbReference>